<evidence type="ECO:0000313" key="1">
    <source>
        <dbReference type="EMBL" id="KXG30472.1"/>
    </source>
</evidence>
<name>A0A194YQJ7_SORBI</name>
<accession>A0A194YQJ7</accession>
<reference evidence="2" key="2">
    <citation type="journal article" date="2018" name="Plant J.">
        <title>The Sorghum bicolor reference genome: improved assembly, gene annotations, a transcriptome atlas, and signatures of genome organization.</title>
        <authorList>
            <person name="McCormick R.F."/>
            <person name="Truong S.K."/>
            <person name="Sreedasyam A."/>
            <person name="Jenkins J."/>
            <person name="Shu S."/>
            <person name="Sims D."/>
            <person name="Kennedy M."/>
            <person name="Amirebrahimi M."/>
            <person name="Weers B.D."/>
            <person name="McKinley B."/>
            <person name="Mattison A."/>
            <person name="Morishige D.T."/>
            <person name="Grimwood J."/>
            <person name="Schmutz J."/>
            <person name="Mullet J.E."/>
        </authorList>
    </citation>
    <scope>NUCLEOTIDE SEQUENCE [LARGE SCALE GENOMIC DNA]</scope>
    <source>
        <strain evidence="2">cv. BTx623</strain>
    </source>
</reference>
<dbReference type="AlphaFoldDB" id="A0A194YQJ7"/>
<organism evidence="1 2">
    <name type="scientific">Sorghum bicolor</name>
    <name type="common">Sorghum</name>
    <name type="synonym">Sorghum vulgare</name>
    <dbReference type="NCBI Taxonomy" id="4558"/>
    <lineage>
        <taxon>Eukaryota</taxon>
        <taxon>Viridiplantae</taxon>
        <taxon>Streptophyta</taxon>
        <taxon>Embryophyta</taxon>
        <taxon>Tracheophyta</taxon>
        <taxon>Spermatophyta</taxon>
        <taxon>Magnoliopsida</taxon>
        <taxon>Liliopsida</taxon>
        <taxon>Poales</taxon>
        <taxon>Poaceae</taxon>
        <taxon>PACMAD clade</taxon>
        <taxon>Panicoideae</taxon>
        <taxon>Andropogonodae</taxon>
        <taxon>Andropogoneae</taxon>
        <taxon>Sorghinae</taxon>
        <taxon>Sorghum</taxon>
    </lineage>
</organism>
<dbReference type="InParanoid" id="A0A194YQJ7"/>
<dbReference type="EMBL" id="CM000763">
    <property type="protein sequence ID" value="KXG30472.1"/>
    <property type="molecule type" value="Genomic_DNA"/>
</dbReference>
<reference evidence="1 2" key="1">
    <citation type="journal article" date="2009" name="Nature">
        <title>The Sorghum bicolor genome and the diversification of grasses.</title>
        <authorList>
            <person name="Paterson A.H."/>
            <person name="Bowers J.E."/>
            <person name="Bruggmann R."/>
            <person name="Dubchak I."/>
            <person name="Grimwood J."/>
            <person name="Gundlach H."/>
            <person name="Haberer G."/>
            <person name="Hellsten U."/>
            <person name="Mitros T."/>
            <person name="Poliakov A."/>
            <person name="Schmutz J."/>
            <person name="Spannagl M."/>
            <person name="Tang H."/>
            <person name="Wang X."/>
            <person name="Wicker T."/>
            <person name="Bharti A.K."/>
            <person name="Chapman J."/>
            <person name="Feltus F.A."/>
            <person name="Gowik U."/>
            <person name="Grigoriev I.V."/>
            <person name="Lyons E."/>
            <person name="Maher C.A."/>
            <person name="Martis M."/>
            <person name="Narechania A."/>
            <person name="Otillar R.P."/>
            <person name="Penning B.W."/>
            <person name="Salamov A.A."/>
            <person name="Wang Y."/>
            <person name="Zhang L."/>
            <person name="Carpita N.C."/>
            <person name="Freeling M."/>
            <person name="Gingle A.R."/>
            <person name="Hash C.T."/>
            <person name="Keller B."/>
            <person name="Klein P."/>
            <person name="Kresovich S."/>
            <person name="McCann M.C."/>
            <person name="Ming R."/>
            <person name="Peterson D.G."/>
            <person name="Mehboob-ur-Rahman"/>
            <person name="Ware D."/>
            <person name="Westhoff P."/>
            <person name="Mayer K.F."/>
            <person name="Messing J."/>
            <person name="Rokhsar D.S."/>
        </authorList>
    </citation>
    <scope>NUCLEOTIDE SEQUENCE [LARGE SCALE GENOMIC DNA]</scope>
    <source>
        <strain evidence="2">cv. BTx623</strain>
    </source>
</reference>
<dbReference type="Gramene" id="KXG30472">
    <property type="protein sequence ID" value="KXG30472"/>
    <property type="gene ID" value="SORBI_3004G186400"/>
</dbReference>
<sequence length="118" mass="12762">MSRQQSGAPPSTAWPAAARHPSLSLVHAMVLCLSLSSFRQRRGAPSSPASQILTSTSFGGFSRRISVHGGWICGGGRWIFLWWLDPHVSAVARSMGVVTESTVDAWIHIDSSSESRFP</sequence>
<proteinExistence type="predicted"/>
<keyword evidence="2" id="KW-1185">Reference proteome</keyword>
<evidence type="ECO:0000313" key="2">
    <source>
        <dbReference type="Proteomes" id="UP000000768"/>
    </source>
</evidence>
<protein>
    <submittedName>
        <fullName evidence="1">Uncharacterized protein</fullName>
    </submittedName>
</protein>
<gene>
    <name evidence="1" type="ORF">SORBI_3004G186400</name>
</gene>
<dbReference type="Proteomes" id="UP000000768">
    <property type="component" value="Chromosome 4"/>
</dbReference>